<proteinExistence type="predicted"/>
<protein>
    <submittedName>
        <fullName evidence="2">Uncharacterized protein</fullName>
    </submittedName>
</protein>
<dbReference type="OrthoDB" id="122142at2759"/>
<evidence type="ECO:0000256" key="1">
    <source>
        <dbReference type="SAM" id="Phobius"/>
    </source>
</evidence>
<name>A0A8T1UPT6_9STRA</name>
<dbReference type="Proteomes" id="UP000688947">
    <property type="component" value="Unassembled WGS sequence"/>
</dbReference>
<accession>A0A8T1UPT6</accession>
<gene>
    <name evidence="2" type="ORF">JG687_00005640</name>
</gene>
<evidence type="ECO:0000313" key="2">
    <source>
        <dbReference type="EMBL" id="KAG6965039.1"/>
    </source>
</evidence>
<feature type="transmembrane region" description="Helical" evidence="1">
    <location>
        <begin position="110"/>
        <end position="132"/>
    </location>
</feature>
<keyword evidence="1" id="KW-0472">Membrane</keyword>
<comment type="caution">
    <text evidence="2">The sequence shown here is derived from an EMBL/GenBank/DDBJ whole genome shotgun (WGS) entry which is preliminary data.</text>
</comment>
<reference evidence="2" key="1">
    <citation type="submission" date="2021-01" db="EMBL/GenBank/DDBJ databases">
        <title>Phytophthora aleatoria, a newly-described species from Pinus radiata is distinct from Phytophthora cactorum isolates based on comparative genomics.</title>
        <authorList>
            <person name="Mcdougal R."/>
            <person name="Panda P."/>
            <person name="Williams N."/>
            <person name="Studholme D.J."/>
        </authorList>
    </citation>
    <scope>NUCLEOTIDE SEQUENCE</scope>
    <source>
        <strain evidence="2">NZFS 3830</strain>
    </source>
</reference>
<keyword evidence="1" id="KW-1133">Transmembrane helix</keyword>
<evidence type="ECO:0000313" key="3">
    <source>
        <dbReference type="Proteomes" id="UP000688947"/>
    </source>
</evidence>
<dbReference type="EMBL" id="JAENGZ010000215">
    <property type="protein sequence ID" value="KAG6965039.1"/>
    <property type="molecule type" value="Genomic_DNA"/>
</dbReference>
<dbReference type="VEuPathDB" id="FungiDB:PC110_g6954"/>
<sequence length="229" mass="24884">MVRRQPHTTARYVGHPVINSHVTRQFHFLLGFVKAPPPANERKGVYGSRTSSSVSWLRIRLRRFPTPVKAVPCTSKSRPNAYHVNGQDAIPQFASHRATSQHNLSRSMRLIQFILAVIVVLLASSCDFATAAKCGVKTATDNLRTAEPIQAINLAASPATDEERGAQNAGAAARVIGGASVPVNGAPATVGGEMVTVTIFNGNGFFQRMGKWLKRTLDSGDEKTRRIRQ</sequence>
<organism evidence="2 3">
    <name type="scientific">Phytophthora cactorum</name>
    <dbReference type="NCBI Taxonomy" id="29920"/>
    <lineage>
        <taxon>Eukaryota</taxon>
        <taxon>Sar</taxon>
        <taxon>Stramenopiles</taxon>
        <taxon>Oomycota</taxon>
        <taxon>Peronosporomycetes</taxon>
        <taxon>Peronosporales</taxon>
        <taxon>Peronosporaceae</taxon>
        <taxon>Phytophthora</taxon>
    </lineage>
</organism>
<dbReference type="AlphaFoldDB" id="A0A8T1UPT6"/>
<keyword evidence="1" id="KW-0812">Transmembrane</keyword>